<keyword evidence="5" id="KW-0378">Hydrolase</keyword>
<feature type="domain" description="HD Cas3-type" evidence="9">
    <location>
        <begin position="765"/>
        <end position="935"/>
    </location>
</feature>
<dbReference type="InterPro" id="IPR006483">
    <property type="entry name" value="CRISPR-assoc_Cas3_HD"/>
</dbReference>
<comment type="similarity">
    <text evidence="2">In the central section; belongs to the CRISPR-associated helicase Cas3 family.</text>
</comment>
<sequence length="1283" mass="141236">MTNLTPGISFDCFNELYKELTGHEGACRWQYRLFTYLEAGCFPTDIELATGLGKTSIIALWVLALGHALKRNSTAVPRRLAYVVERRVVVDQASEFAEQVGERLEQAATYENHKLHQIAKVLKEAGCTSSVIEVSTLRGQRTLDKRWRDDPARPAIIVGTVDMIGSRLLFSAYGRVGPWGRALEAGLLGQDCLIVLDEAHLCSPFAVTLTAIERLVNKSLAPFAVVRMGAMMHPVQDLLRRTPGLPPEEPNGRRVFRLLDTNTLIDGRNWPDETTDQKVANRLNAVIEIEVKSLDPKKGVGVQLAEWAIAQLPNASGQSQNPSGAAIGIVVNTVAQARKCAKRLLKENHQVVTLTGSMRGWDRDQVVKSDDYKRFKSQRNRGAKYDKPIFLVATSCVEVGADIDCDLLGVEACAADSLIQRLGRVNRLGLNNNAKVLLVGNRPDPAAKDKTDPAANVFERLNKLLEELKKKVRPGQPVKCSPATFTALLRGNLNDEEWRKLFDVRVPPPALTCAVLDDLAMTSKHPNTGARPDVGRWLHGSVEDPSLYVELAWRKELDFVTSPDDAERLLAAFPIGARETARCPLYEAVNLLKAVRDRSLEDDALGARVLLIKRYGETTPFRLRDLPTDDGKLRAALYDATVVLPTSAGGYDDQFVTPNDKKLVRDIAEKAQPTTRAKRRRLWIDAGTVKATPDSGQQNSEVQKIPSDTDTENLLSEVQKVVNELLGSNDWQLVEAAGNGACGVVVARKLLREVEDAEDDDGSLGFNTDVLLTQHLHDARTKATELCRRLSLPLELSNTVIEAAGQHDLGKDRPWWQRAVGRTEKPAVAKSKHSRFNHHINKGYRHELGSVADLSDGKVSLPPGVNRELCLHLIAAHHGHARPGFGTESVGPVVISDSVSCVLNETPVRFAKLQAQYGWWTLAWLEALVKTADVLASVLPSCGDNGSSVSNILPATSNIQLTIDARNPGEYLAVCGLLEVISRYDANATSAWRRETVTLTSEYSAFADVCEIKTNVEEDEVVKELAKYLSSQADWQEATENDRSPLAQSSGVWCGALEFSLPHKLPILIDHWYEWAYVSKGRIVQSLGKKNGKSRWKFWAGRQEKTISKAINDNLIKKLNEDLEKKLKLQDIITLTSSGESPLKIDAFTTQSSIDRGISANEAKNRTVRPALELLAAIGISAFFPPRRKGDNAPDGVVGVQNKVFTYHTWSSHLPLALARLAARGVEVAPTRLVQYKATIGTLGRYKHLRLARPAGIAELPAGTAKLVDAGNDDESDDEDNDE</sequence>
<dbReference type="SUPFAM" id="SSF52540">
    <property type="entry name" value="P-loop containing nucleoside triphosphate hydrolases"/>
    <property type="match status" value="1"/>
</dbReference>
<accession>A0ABX8B7T9</accession>
<dbReference type="NCBIfam" id="TIGR02621">
    <property type="entry name" value="cas3_GSU0051"/>
    <property type="match status" value="1"/>
</dbReference>
<organism evidence="10 11">
    <name type="scientific">Chloracidobacterium validum</name>
    <dbReference type="NCBI Taxonomy" id="2821543"/>
    <lineage>
        <taxon>Bacteria</taxon>
        <taxon>Pseudomonadati</taxon>
        <taxon>Acidobacteriota</taxon>
        <taxon>Terriglobia</taxon>
        <taxon>Terriglobales</taxon>
        <taxon>Acidobacteriaceae</taxon>
        <taxon>Chloracidobacterium</taxon>
    </lineage>
</organism>
<keyword evidence="8" id="KW-0051">Antiviral defense</keyword>
<keyword evidence="3" id="KW-0479">Metal-binding</keyword>
<dbReference type="Gene3D" id="1.10.3210.30">
    <property type="match status" value="1"/>
</dbReference>
<evidence type="ECO:0000256" key="5">
    <source>
        <dbReference type="ARBA" id="ARBA00022801"/>
    </source>
</evidence>
<evidence type="ECO:0000256" key="3">
    <source>
        <dbReference type="ARBA" id="ARBA00022723"/>
    </source>
</evidence>
<dbReference type="InterPro" id="IPR001650">
    <property type="entry name" value="Helicase_C-like"/>
</dbReference>
<name>A0ABX8B7T9_9BACT</name>
<dbReference type="Proteomes" id="UP000676506">
    <property type="component" value="Chromosome 1"/>
</dbReference>
<dbReference type="InterPro" id="IPR038257">
    <property type="entry name" value="CRISPR-assoc_Cas3_HD_sf"/>
</dbReference>
<gene>
    <name evidence="10" type="primary">cas3u</name>
    <name evidence="10" type="ORF">J8C06_10480</name>
</gene>
<evidence type="ECO:0000256" key="2">
    <source>
        <dbReference type="ARBA" id="ARBA00009046"/>
    </source>
</evidence>
<dbReference type="SMART" id="SM00490">
    <property type="entry name" value="HELICc"/>
    <property type="match status" value="1"/>
</dbReference>
<evidence type="ECO:0000256" key="7">
    <source>
        <dbReference type="ARBA" id="ARBA00022840"/>
    </source>
</evidence>
<evidence type="ECO:0000256" key="6">
    <source>
        <dbReference type="ARBA" id="ARBA00022806"/>
    </source>
</evidence>
<dbReference type="Gene3D" id="3.40.50.300">
    <property type="entry name" value="P-loop containing nucleotide triphosphate hydrolases"/>
    <property type="match status" value="2"/>
</dbReference>
<keyword evidence="4" id="KW-0547">Nucleotide-binding</keyword>
<keyword evidence="7" id="KW-0067">ATP-binding</keyword>
<keyword evidence="6" id="KW-0347">Helicase</keyword>
<reference evidence="10 11" key="1">
    <citation type="submission" date="2021-03" db="EMBL/GenBank/DDBJ databases">
        <title>Genomic and phenotypic characterization of Chloracidobacterium isolates provides evidence for multiple species.</title>
        <authorList>
            <person name="Saini M.K."/>
            <person name="Costas A.M.G."/>
            <person name="Tank M."/>
            <person name="Bryant D.A."/>
        </authorList>
    </citation>
    <scope>NUCLEOTIDE SEQUENCE [LARGE SCALE GENOMIC DNA]</scope>
    <source>
        <strain evidence="10 11">BV2-C</strain>
    </source>
</reference>
<dbReference type="EMBL" id="CP072648">
    <property type="protein sequence ID" value="QUW02749.1"/>
    <property type="molecule type" value="Genomic_DNA"/>
</dbReference>
<dbReference type="Pfam" id="PF22590">
    <property type="entry name" value="Cas3-like_C_2"/>
    <property type="match status" value="1"/>
</dbReference>
<evidence type="ECO:0000256" key="4">
    <source>
        <dbReference type="ARBA" id="ARBA00022741"/>
    </source>
</evidence>
<comment type="similarity">
    <text evidence="1">In the N-terminal section; belongs to the CRISPR-associated nuclease Cas3-HD family.</text>
</comment>
<evidence type="ECO:0000313" key="10">
    <source>
        <dbReference type="EMBL" id="QUW02749.1"/>
    </source>
</evidence>
<evidence type="ECO:0000256" key="8">
    <source>
        <dbReference type="ARBA" id="ARBA00023118"/>
    </source>
</evidence>
<dbReference type="PROSITE" id="PS51643">
    <property type="entry name" value="HD_CAS3"/>
    <property type="match status" value="1"/>
</dbReference>
<evidence type="ECO:0000256" key="1">
    <source>
        <dbReference type="ARBA" id="ARBA00006847"/>
    </source>
</evidence>
<evidence type="ECO:0000313" key="11">
    <source>
        <dbReference type="Proteomes" id="UP000676506"/>
    </source>
</evidence>
<dbReference type="InterPro" id="IPR027417">
    <property type="entry name" value="P-loop_NTPase"/>
</dbReference>
<proteinExistence type="inferred from homology"/>
<dbReference type="InterPro" id="IPR054712">
    <property type="entry name" value="Cas3-like_dom"/>
</dbReference>
<keyword evidence="11" id="KW-1185">Reference proteome</keyword>
<dbReference type="RefSeq" id="WP_211428640.1">
    <property type="nucleotide sequence ID" value="NZ_CP072648.1"/>
</dbReference>
<protein>
    <submittedName>
        <fullName evidence="10">Type I-U CRISPR-associated helicase/endonuclease Cas3</fullName>
    </submittedName>
</protein>
<dbReference type="InterPro" id="IPR013444">
    <property type="entry name" value="Helicase_Cas3_CRISPR-ass_Anaes"/>
</dbReference>
<evidence type="ECO:0000259" key="9">
    <source>
        <dbReference type="PROSITE" id="PS51643"/>
    </source>
</evidence>